<dbReference type="InterPro" id="IPR043502">
    <property type="entry name" value="DNA/RNA_pol_sf"/>
</dbReference>
<dbReference type="PANTHER" id="PTHR33050:SF7">
    <property type="entry name" value="RIBONUCLEASE H"/>
    <property type="match status" value="1"/>
</dbReference>
<gene>
    <name evidence="1" type="ORF">PACLA_8A023062</name>
</gene>
<organism evidence="1 2">
    <name type="scientific">Paramuricea clavata</name>
    <name type="common">Red gorgonian</name>
    <name type="synonym">Violescent sea-whip</name>
    <dbReference type="NCBI Taxonomy" id="317549"/>
    <lineage>
        <taxon>Eukaryota</taxon>
        <taxon>Metazoa</taxon>
        <taxon>Cnidaria</taxon>
        <taxon>Anthozoa</taxon>
        <taxon>Octocorallia</taxon>
        <taxon>Malacalcyonacea</taxon>
        <taxon>Plexauridae</taxon>
        <taxon>Paramuricea</taxon>
    </lineage>
</organism>
<dbReference type="AlphaFoldDB" id="A0A7D9HJK8"/>
<keyword evidence="2" id="KW-1185">Reference proteome</keyword>
<dbReference type="EMBL" id="CACRXK020000701">
    <property type="protein sequence ID" value="CAB3984126.1"/>
    <property type="molecule type" value="Genomic_DNA"/>
</dbReference>
<evidence type="ECO:0000313" key="1">
    <source>
        <dbReference type="EMBL" id="CAB3984126.1"/>
    </source>
</evidence>
<dbReference type="SUPFAM" id="SSF56672">
    <property type="entry name" value="DNA/RNA polymerases"/>
    <property type="match status" value="1"/>
</dbReference>
<protein>
    <submittedName>
        <fullName evidence="1">Transposon Tf2-6 poly</fullName>
    </submittedName>
</protein>
<reference evidence="1" key="1">
    <citation type="submission" date="2020-04" db="EMBL/GenBank/DDBJ databases">
        <authorList>
            <person name="Alioto T."/>
            <person name="Alioto T."/>
            <person name="Gomez Garrido J."/>
        </authorList>
    </citation>
    <scope>NUCLEOTIDE SEQUENCE</scope>
    <source>
        <strain evidence="1">A484AB</strain>
    </source>
</reference>
<dbReference type="CDD" id="cd09275">
    <property type="entry name" value="RNase_HI_RT_DIRS1"/>
    <property type="match status" value="1"/>
</dbReference>
<name>A0A7D9HJK8_PARCT</name>
<sequence>MFGALYYRCLEKDKTLALKVAKGSFGAKNSISQHGIQELNWWLENLEASYNVFQHPSIDIVLYSDASTTGWGAALGEQSTGGPTEAELHINALEQQAAFFALRSFKHSLSGKHVKLMIDNTSAVYIINNMGTSHSDNCHSICVAIWEFCITNKIWLTAAHLPGALNVVADKESRRSYSDSEWMIDSNIMQKSLSDLDFTPEIDLFASRLNNQLNAYCSYRPDPDAMYINAFSISWANLKFYSFPPFSCILQVVQKIIQDKAAGVIVVPNWPTQAWYSLLQPLLVKSPQTCKPSKTLLHLPACQTQSHPLHKKLELHICLVSGKDS</sequence>
<accession>A0A7D9HJK8</accession>
<dbReference type="PANTHER" id="PTHR33050">
    <property type="entry name" value="REVERSE TRANSCRIPTASE DOMAIN-CONTAINING PROTEIN"/>
    <property type="match status" value="1"/>
</dbReference>
<proteinExistence type="predicted"/>
<dbReference type="InterPro" id="IPR052055">
    <property type="entry name" value="Hepadnavirus_pol/RT"/>
</dbReference>
<comment type="caution">
    <text evidence="1">The sequence shown here is derived from an EMBL/GenBank/DDBJ whole genome shotgun (WGS) entry which is preliminary data.</text>
</comment>
<dbReference type="OrthoDB" id="2371919at2759"/>
<dbReference type="Proteomes" id="UP001152795">
    <property type="component" value="Unassembled WGS sequence"/>
</dbReference>
<evidence type="ECO:0000313" key="2">
    <source>
        <dbReference type="Proteomes" id="UP001152795"/>
    </source>
</evidence>